<feature type="domain" description="Ubiquitin/SUMO-activating enzyme ubiquitin-like" evidence="19">
    <location>
        <begin position="442"/>
        <end position="535"/>
    </location>
</feature>
<keyword evidence="21" id="KW-1185">Reference proteome</keyword>
<evidence type="ECO:0000259" key="19">
    <source>
        <dbReference type="Pfam" id="PF14732"/>
    </source>
</evidence>
<organism evidence="20 21">
    <name type="scientific">Spizellomyces punctatus (strain DAOM BR117)</name>
    <dbReference type="NCBI Taxonomy" id="645134"/>
    <lineage>
        <taxon>Eukaryota</taxon>
        <taxon>Fungi</taxon>
        <taxon>Fungi incertae sedis</taxon>
        <taxon>Chytridiomycota</taxon>
        <taxon>Chytridiomycota incertae sedis</taxon>
        <taxon>Chytridiomycetes</taxon>
        <taxon>Spizellomycetales</taxon>
        <taxon>Spizellomycetaceae</taxon>
        <taxon>Spizellomyces</taxon>
    </lineage>
</organism>
<feature type="binding site" evidence="14">
    <location>
        <position position="432"/>
    </location>
    <ligand>
        <name>Zn(2+)</name>
        <dbReference type="ChEBI" id="CHEBI:29105"/>
    </ligand>
</feature>
<evidence type="ECO:0000256" key="5">
    <source>
        <dbReference type="ARBA" id="ARBA00022723"/>
    </source>
</evidence>
<feature type="region of interest" description="Disordered" evidence="16">
    <location>
        <begin position="542"/>
        <end position="590"/>
    </location>
</feature>
<dbReference type="eggNOG" id="KOG2013">
    <property type="taxonomic scope" value="Eukaryota"/>
</dbReference>
<sequence length="604" mass="67736">MAGRYQHSKTTIGVDLFQKVSEARVLMVGAGGIGCELLKNLVMSGFSYVEVVDLDTIDMSNLNRQFLFQRHHIGKAKASVARESALHFNPDAKIVAHHASIYEPQFDISWFKSFDIVLNALDNLAARRHVNGMCLAAGVPLIESGTEGFRGQVTLHMKRLTRCYDCDAKPTKKTYPVCTIRSTPSAPIHCIVWAKSYLFNQLFGNTEEEEPTINLEETSQNAEEMAHLRHENEALKRLRDAIGSDAYGKLVFEKVFTDDIKGLLLMEELWKNRRPPTPLNFEEIAGNRKSTKPMRDSVEWNQWDHKVWTLEENAEVFLESVPELAKRLLEQRRTDPNYSLSFDKDDDDALNFVTATANLRAYIYGLEQKSRFAVKEMAGNIIPAVATTNAIIAGLIVLTAMKVLGGNWSDCKNTWVASTINPERLDKPNSNCAVCTTGSFILTINTRTATLRDLVERVIQQHPEGEDESQGLGISGEITVQEGDRLLYDPDFEDNMDVTLKDLGILHASRVMITNDDDDEETKNVTVVLHIVHSDSLGESETLFILDGDRDIPPRPRKPEPETNETKRSANDLTEINGESSLTKRRKMDPEVTAVDDDVVVVGD</sequence>
<dbReference type="GO" id="GO:0005524">
    <property type="term" value="F:ATP binding"/>
    <property type="evidence" value="ECO:0007669"/>
    <property type="project" value="UniProtKB-UniRule"/>
</dbReference>
<evidence type="ECO:0000256" key="9">
    <source>
        <dbReference type="ARBA" id="ARBA00022840"/>
    </source>
</evidence>
<dbReference type="InterPro" id="IPR028077">
    <property type="entry name" value="UAE_UbL_dom"/>
</dbReference>
<accession>A0A0L0HP20</accession>
<evidence type="ECO:0000256" key="13">
    <source>
        <dbReference type="PIRSR" id="PIRSR039133-2"/>
    </source>
</evidence>
<dbReference type="InterPro" id="IPR030661">
    <property type="entry name" value="Uba2"/>
</dbReference>
<dbReference type="UniPathway" id="UPA00886"/>
<dbReference type="InterPro" id="IPR019572">
    <property type="entry name" value="UBA_E1_SCCH"/>
</dbReference>
<keyword evidence="4" id="KW-0808">Transferase</keyword>
<dbReference type="STRING" id="645134.A0A0L0HP20"/>
<dbReference type="PANTHER" id="PTHR10953">
    <property type="entry name" value="UBIQUITIN-ACTIVATING ENZYME E1"/>
    <property type="match status" value="1"/>
</dbReference>
<dbReference type="Gene3D" id="3.10.290.20">
    <property type="entry name" value="Ubiquitin-like 2 activating enzyme e1b. Chain: B, domain 3"/>
    <property type="match status" value="1"/>
</dbReference>
<evidence type="ECO:0000256" key="8">
    <source>
        <dbReference type="ARBA" id="ARBA00022833"/>
    </source>
</evidence>
<dbReference type="AlphaFoldDB" id="A0A0L0HP20"/>
<dbReference type="InterPro" id="IPR000594">
    <property type="entry name" value="ThiF_NAD_FAD-bd"/>
</dbReference>
<dbReference type="RefSeq" id="XP_016610739.1">
    <property type="nucleotide sequence ID" value="XM_016750096.1"/>
</dbReference>
<dbReference type="EMBL" id="KQ257452">
    <property type="protein sequence ID" value="KND02700.1"/>
    <property type="molecule type" value="Genomic_DNA"/>
</dbReference>
<keyword evidence="7 11" id="KW-0833">Ubl conjugation pathway</keyword>
<gene>
    <name evidence="20" type="ORF">SPPG_01783</name>
</gene>
<dbReference type="PROSITE" id="PS00865">
    <property type="entry name" value="UBIQUITIN_ACTIVAT_2"/>
    <property type="match status" value="1"/>
</dbReference>
<proteinExistence type="inferred from homology"/>
<dbReference type="SUPFAM" id="SSF69572">
    <property type="entry name" value="Activating enzymes of the ubiquitin-like proteins"/>
    <property type="match status" value="1"/>
</dbReference>
<evidence type="ECO:0000256" key="6">
    <source>
        <dbReference type="ARBA" id="ARBA00022741"/>
    </source>
</evidence>
<feature type="binding site" evidence="13">
    <location>
        <position position="53"/>
    </location>
    <ligand>
        <name>ATP</name>
        <dbReference type="ChEBI" id="CHEBI:30616"/>
    </ligand>
</feature>
<keyword evidence="5 11" id="KW-0479">Metal-binding</keyword>
<dbReference type="InParanoid" id="A0A0L0HP20"/>
<dbReference type="InterPro" id="IPR033127">
    <property type="entry name" value="UBQ-activ_enz_E1_Cys_AS"/>
</dbReference>
<feature type="binding site" evidence="14">
    <location>
        <position position="435"/>
    </location>
    <ligand>
        <name>Zn(2+)</name>
        <dbReference type="ChEBI" id="CHEBI:29105"/>
    </ligand>
</feature>
<evidence type="ECO:0000259" key="18">
    <source>
        <dbReference type="Pfam" id="PF10585"/>
    </source>
</evidence>
<evidence type="ECO:0000256" key="12">
    <source>
        <dbReference type="PIRSR" id="PIRSR039133-1"/>
    </source>
</evidence>
<dbReference type="InterPro" id="IPR042449">
    <property type="entry name" value="Ub-E1_IAD_1"/>
</dbReference>
<feature type="binding site" evidence="14">
    <location>
        <position position="166"/>
    </location>
    <ligand>
        <name>Zn(2+)</name>
        <dbReference type="ChEBI" id="CHEBI:29105"/>
    </ligand>
</feature>
<feature type="binding site" evidence="13">
    <location>
        <begin position="122"/>
        <end position="127"/>
    </location>
    <ligand>
        <name>ATP</name>
        <dbReference type="ChEBI" id="CHEBI:30616"/>
    </ligand>
</feature>
<reference evidence="20 21" key="1">
    <citation type="submission" date="2009-08" db="EMBL/GenBank/DDBJ databases">
        <title>The Genome Sequence of Spizellomyces punctatus strain DAOM BR117.</title>
        <authorList>
            <consortium name="The Broad Institute Genome Sequencing Platform"/>
            <person name="Russ C."/>
            <person name="Cuomo C."/>
            <person name="Shea T."/>
            <person name="Young S.K."/>
            <person name="Zeng Q."/>
            <person name="Koehrsen M."/>
            <person name="Haas B."/>
            <person name="Borodovsky M."/>
            <person name="Guigo R."/>
            <person name="Alvarado L."/>
            <person name="Berlin A."/>
            <person name="Bochicchio J."/>
            <person name="Borenstein D."/>
            <person name="Chapman S."/>
            <person name="Chen Z."/>
            <person name="Engels R."/>
            <person name="Freedman E."/>
            <person name="Gellesch M."/>
            <person name="Goldberg J."/>
            <person name="Griggs A."/>
            <person name="Gujja S."/>
            <person name="Heiman D."/>
            <person name="Hepburn T."/>
            <person name="Howarth C."/>
            <person name="Jen D."/>
            <person name="Larson L."/>
            <person name="Lewis B."/>
            <person name="Mehta T."/>
            <person name="Park D."/>
            <person name="Pearson M."/>
            <person name="Roberts A."/>
            <person name="Saif S."/>
            <person name="Shenoy N."/>
            <person name="Sisk P."/>
            <person name="Stolte C."/>
            <person name="Sykes S."/>
            <person name="Thomson T."/>
            <person name="Walk T."/>
            <person name="White J."/>
            <person name="Yandava C."/>
            <person name="Burger G."/>
            <person name="Gray M.W."/>
            <person name="Holland P.W.H."/>
            <person name="King N."/>
            <person name="Lang F.B.F."/>
            <person name="Roger A.J."/>
            <person name="Ruiz-Trillo I."/>
            <person name="Lander E."/>
            <person name="Nusbaum C."/>
        </authorList>
    </citation>
    <scope>NUCLEOTIDE SEQUENCE [LARGE SCALE GENOMIC DNA]</scope>
    <source>
        <strain evidence="20 21">DAOM BR117</strain>
    </source>
</reference>
<feature type="compositionally biased region" description="Basic and acidic residues" evidence="16">
    <location>
        <begin position="547"/>
        <end position="570"/>
    </location>
</feature>
<keyword evidence="9 11" id="KW-0067">ATP-binding</keyword>
<dbReference type="GO" id="GO:0046872">
    <property type="term" value="F:metal ion binding"/>
    <property type="evidence" value="ECO:0007669"/>
    <property type="project" value="UniProtKB-KW"/>
</dbReference>
<dbReference type="OMA" id="TPSEHIH"/>
<dbReference type="GO" id="GO:0016740">
    <property type="term" value="F:transferase activity"/>
    <property type="evidence" value="ECO:0007669"/>
    <property type="project" value="UniProtKB-KW"/>
</dbReference>
<dbReference type="InterPro" id="IPR023318">
    <property type="entry name" value="Ub_act_enz_dom_a_sf"/>
</dbReference>
<evidence type="ECO:0000256" key="15">
    <source>
        <dbReference type="PROSITE-ProRule" id="PRU10132"/>
    </source>
</evidence>
<dbReference type="Pfam" id="PF14732">
    <property type="entry name" value="UAE_UbL"/>
    <property type="match status" value="1"/>
</dbReference>
<dbReference type="Gene3D" id="3.50.50.80">
    <property type="entry name" value="Ubiquitin-activating enzyme E1, inactive adenylation domain, subdomain 1"/>
    <property type="match status" value="1"/>
</dbReference>
<feature type="active site" description="Glycyl thioester intermediate" evidence="12 15">
    <location>
        <position position="178"/>
    </location>
</feature>
<feature type="domain" description="Ubiquitin-activating enzyme SCCH" evidence="18">
    <location>
        <begin position="317"/>
        <end position="375"/>
    </location>
</feature>
<evidence type="ECO:0000256" key="14">
    <source>
        <dbReference type="PIRSR" id="PIRSR039133-3"/>
    </source>
</evidence>
<keyword evidence="10" id="KW-0539">Nucleus</keyword>
<dbReference type="GO" id="GO:0031510">
    <property type="term" value="C:SUMO activating enzyme complex"/>
    <property type="evidence" value="ECO:0007669"/>
    <property type="project" value="UniProtKB-UniRule"/>
</dbReference>
<dbReference type="GO" id="GO:0016925">
    <property type="term" value="P:protein sumoylation"/>
    <property type="evidence" value="ECO:0007669"/>
    <property type="project" value="UniProtKB-UniRule"/>
</dbReference>
<evidence type="ECO:0000259" key="17">
    <source>
        <dbReference type="Pfam" id="PF00899"/>
    </source>
</evidence>
<evidence type="ECO:0000256" key="4">
    <source>
        <dbReference type="ARBA" id="ARBA00022679"/>
    </source>
</evidence>
<dbReference type="PROSITE" id="PS51257">
    <property type="entry name" value="PROKAR_LIPOPROTEIN"/>
    <property type="match status" value="1"/>
</dbReference>
<evidence type="ECO:0000256" key="11">
    <source>
        <dbReference type="PIRNR" id="PIRNR039133"/>
    </source>
</evidence>
<dbReference type="FunFam" id="3.40.50.720:FF:000618">
    <property type="entry name" value="SUMO-activating enzyme subunit 2"/>
    <property type="match status" value="1"/>
</dbReference>
<dbReference type="Gene3D" id="1.10.10.520">
    <property type="entry name" value="Ubiquitin activating enzymes (Uba3). Chain: B, domain 2"/>
    <property type="match status" value="1"/>
</dbReference>
<dbReference type="PANTHER" id="PTHR10953:SF5">
    <property type="entry name" value="SUMO-ACTIVATING ENZYME SUBUNIT 2"/>
    <property type="match status" value="1"/>
</dbReference>
<feature type="domain" description="THIF-type NAD/FAD binding fold" evidence="17">
    <location>
        <begin position="11"/>
        <end position="411"/>
    </location>
</feature>
<dbReference type="FunCoup" id="A0A0L0HP20">
    <property type="interactions" value="1152"/>
</dbReference>
<evidence type="ECO:0000313" key="21">
    <source>
        <dbReference type="Proteomes" id="UP000053201"/>
    </source>
</evidence>
<evidence type="ECO:0000256" key="16">
    <source>
        <dbReference type="SAM" id="MobiDB-lite"/>
    </source>
</evidence>
<dbReference type="InterPro" id="IPR035985">
    <property type="entry name" value="Ubiquitin-activating_enz"/>
</dbReference>
<comment type="subunit">
    <text evidence="11">Heterodimer.</text>
</comment>
<name>A0A0L0HP20_SPIPD</name>
<dbReference type="GO" id="GO:0019948">
    <property type="term" value="F:SUMO activating enzyme activity"/>
    <property type="evidence" value="ECO:0007669"/>
    <property type="project" value="UniProtKB-UniRule"/>
</dbReference>
<evidence type="ECO:0000256" key="3">
    <source>
        <dbReference type="ARBA" id="ARBA00005673"/>
    </source>
</evidence>
<protein>
    <recommendedName>
        <fullName evidence="11">Ubiquitin-activating enzyme E1-like</fullName>
    </recommendedName>
</protein>
<comment type="pathway">
    <text evidence="2 11">Protein modification; protein sumoylation.</text>
</comment>
<comment type="subcellular location">
    <subcellularLocation>
        <location evidence="1">Nucleus</location>
    </subcellularLocation>
</comment>
<keyword evidence="8 11" id="KW-0862">Zinc</keyword>
<evidence type="ECO:0000256" key="7">
    <source>
        <dbReference type="ARBA" id="ARBA00022786"/>
    </source>
</evidence>
<evidence type="ECO:0000256" key="2">
    <source>
        <dbReference type="ARBA" id="ARBA00004718"/>
    </source>
</evidence>
<feature type="binding site" evidence="13">
    <location>
        <begin position="61"/>
        <end position="64"/>
    </location>
    <ligand>
        <name>ATP</name>
        <dbReference type="ChEBI" id="CHEBI:30616"/>
    </ligand>
</feature>
<dbReference type="InterPro" id="IPR045886">
    <property type="entry name" value="ThiF/MoeB/HesA"/>
</dbReference>
<dbReference type="Proteomes" id="UP000053201">
    <property type="component" value="Unassembled WGS sequence"/>
</dbReference>
<evidence type="ECO:0000256" key="1">
    <source>
        <dbReference type="ARBA" id="ARBA00004123"/>
    </source>
</evidence>
<dbReference type="Pfam" id="PF10585">
    <property type="entry name" value="UBA_E1_SCCH"/>
    <property type="match status" value="1"/>
</dbReference>
<evidence type="ECO:0000256" key="10">
    <source>
        <dbReference type="ARBA" id="ARBA00023242"/>
    </source>
</evidence>
<feature type="binding site" evidence="14">
    <location>
        <position position="163"/>
    </location>
    <ligand>
        <name>Zn(2+)</name>
        <dbReference type="ChEBI" id="CHEBI:29105"/>
    </ligand>
</feature>
<keyword evidence="6 11" id="KW-0547">Nucleotide-binding</keyword>
<dbReference type="Pfam" id="PF00899">
    <property type="entry name" value="ThiF"/>
    <property type="match status" value="1"/>
</dbReference>
<dbReference type="VEuPathDB" id="FungiDB:SPPG_01783"/>
<dbReference type="OrthoDB" id="10255449at2759"/>
<dbReference type="GO" id="GO:0005737">
    <property type="term" value="C:cytoplasm"/>
    <property type="evidence" value="ECO:0007669"/>
    <property type="project" value="TreeGrafter"/>
</dbReference>
<evidence type="ECO:0000313" key="20">
    <source>
        <dbReference type="EMBL" id="KND02700.1"/>
    </source>
</evidence>
<comment type="similarity">
    <text evidence="3 11">Belongs to the ubiquitin-activating E1 family.</text>
</comment>
<feature type="binding site" evidence="13">
    <location>
        <position position="77"/>
    </location>
    <ligand>
        <name>ATP</name>
        <dbReference type="ChEBI" id="CHEBI:30616"/>
    </ligand>
</feature>
<dbReference type="FunFam" id="3.50.50.80:FF:000002">
    <property type="entry name" value="SUMO-activating enzyme subunit 2"/>
    <property type="match status" value="1"/>
</dbReference>
<dbReference type="GeneID" id="27685420"/>
<dbReference type="PIRSF" id="PIRSF039133">
    <property type="entry name" value="SUMO_E1B"/>
    <property type="match status" value="1"/>
</dbReference>
<feature type="compositionally biased region" description="Polar residues" evidence="16">
    <location>
        <begin position="571"/>
        <end position="581"/>
    </location>
</feature>
<feature type="binding site" evidence="13">
    <location>
        <begin position="29"/>
        <end position="34"/>
    </location>
    <ligand>
        <name>ATP</name>
        <dbReference type="ChEBI" id="CHEBI:30616"/>
    </ligand>
</feature>
<feature type="binding site" evidence="13">
    <location>
        <begin position="100"/>
        <end position="101"/>
    </location>
    <ligand>
        <name>ATP</name>
        <dbReference type="ChEBI" id="CHEBI:30616"/>
    </ligand>
</feature>